<dbReference type="SUPFAM" id="SSF51905">
    <property type="entry name" value="FAD/NAD(P)-binding domain"/>
    <property type="match status" value="2"/>
</dbReference>
<dbReference type="FunFam" id="3.30.519.10:FF:000005">
    <property type="entry name" value="Rab GDP dissociation inhibitor"/>
    <property type="match status" value="1"/>
</dbReference>
<comment type="similarity">
    <text evidence="1 2">Belongs to the Rab GDI family.</text>
</comment>
<dbReference type="GO" id="GO:0005093">
    <property type="term" value="F:Rab GDP-dissociation inhibitor activity"/>
    <property type="evidence" value="ECO:0007669"/>
    <property type="project" value="InterPro"/>
</dbReference>
<dbReference type="Pfam" id="PF00996">
    <property type="entry name" value="GDI"/>
    <property type="match status" value="1"/>
</dbReference>
<dbReference type="InterPro" id="IPR036188">
    <property type="entry name" value="FAD/NAD-bd_sf"/>
</dbReference>
<evidence type="ECO:0000256" key="2">
    <source>
        <dbReference type="RuleBase" id="RU363124"/>
    </source>
</evidence>
<protein>
    <recommendedName>
        <fullName evidence="2">Rab GDP dissociation inhibitor</fullName>
    </recommendedName>
</protein>
<gene>
    <name evidence="3" type="ORF">M0811_12583</name>
</gene>
<dbReference type="GO" id="GO:0016192">
    <property type="term" value="P:vesicle-mediated transport"/>
    <property type="evidence" value="ECO:0007669"/>
    <property type="project" value="TreeGrafter"/>
</dbReference>
<dbReference type="SUPFAM" id="SSF54373">
    <property type="entry name" value="FAD-linked reductases, C-terminal domain"/>
    <property type="match status" value="1"/>
</dbReference>
<proteinExistence type="inferred from homology"/>
<dbReference type="GO" id="GO:0005737">
    <property type="term" value="C:cytoplasm"/>
    <property type="evidence" value="ECO:0007669"/>
    <property type="project" value="TreeGrafter"/>
</dbReference>
<dbReference type="Gene3D" id="3.50.50.60">
    <property type="entry name" value="FAD/NAD(P)-binding domain"/>
    <property type="match status" value="1"/>
</dbReference>
<dbReference type="GO" id="GO:0015031">
    <property type="term" value="P:protein transport"/>
    <property type="evidence" value="ECO:0007669"/>
    <property type="project" value="InterPro"/>
</dbReference>
<dbReference type="OrthoDB" id="9446342at2759"/>
<dbReference type="InterPro" id="IPR000806">
    <property type="entry name" value="RabGDI"/>
</dbReference>
<dbReference type="PRINTS" id="PR00892">
    <property type="entry name" value="RABGDI"/>
</dbReference>
<dbReference type="InterPro" id="IPR018203">
    <property type="entry name" value="GDP_dissociation_inhibitor"/>
</dbReference>
<dbReference type="Gene3D" id="1.10.405.10">
    <property type="entry name" value="Guanine Nucleotide Dissociation Inhibitor, domain 1"/>
    <property type="match status" value="1"/>
</dbReference>
<evidence type="ECO:0000313" key="3">
    <source>
        <dbReference type="EMBL" id="KAJ5068123.1"/>
    </source>
</evidence>
<accession>A0A9Q0LAQ4</accession>
<dbReference type="PANTHER" id="PTHR11787">
    <property type="entry name" value="RAB GDP-DISSOCIATION INHIBITOR"/>
    <property type="match status" value="1"/>
</dbReference>
<evidence type="ECO:0000256" key="1">
    <source>
        <dbReference type="ARBA" id="ARBA00005593"/>
    </source>
</evidence>
<organism evidence="3 4">
    <name type="scientific">Anaeramoeba ignava</name>
    <name type="common">Anaerobic marine amoeba</name>
    <dbReference type="NCBI Taxonomy" id="1746090"/>
    <lineage>
        <taxon>Eukaryota</taxon>
        <taxon>Metamonada</taxon>
        <taxon>Anaeramoebidae</taxon>
        <taxon>Anaeramoeba</taxon>
    </lineage>
</organism>
<sequence length="448" mass="50075">MNETYDVIVLGTGLTECVLSGIMSVEGKKVLHMDRNDYYGGASASLNITQLFQHFNTKGDANAKFGHNRDWCVDLIPKFLMANGQLVKMLIFTDVTKYLEFKSVMGSYVFKDGKIHKVPSTGGEALKSDLMKFGEKRRCKKFLTYVSDVDDGEKKAVERFDLNKLTAKELFANFKLSPGTIDFIGHAMALHRDDDYLATPSLDSVNKINLYINSVARYGNSPYIYPLYGLGDLPQAFARLSAVYGGTYMLHKPVDKIVYDSNGRVIGVQSEGEVAKCKMVIGDPSYFSDKVEKKGQIIRCICILKHPIANTNNAESCQIIIPQKQVNRKSDIYVLVISYAHHVAPSPFFIAIVSTTVETSNPQAEIQPALKLLGDIEEKFISIDDMYVPNNDSSKDGCFITSTYDATSHFETTVDDICRVYQQATGEDLIRKLEQSKKIKDSQSNEKK</sequence>
<keyword evidence="4" id="KW-1185">Reference proteome</keyword>
<name>A0A9Q0LAQ4_ANAIG</name>
<evidence type="ECO:0000313" key="4">
    <source>
        <dbReference type="Proteomes" id="UP001149090"/>
    </source>
</evidence>
<comment type="caution">
    <text evidence="3">The sequence shown here is derived from an EMBL/GenBank/DDBJ whole genome shotgun (WGS) entry which is preliminary data.</text>
</comment>
<dbReference type="Gene3D" id="3.30.519.10">
    <property type="entry name" value="Guanine Nucleotide Dissociation Inhibitor, domain 2"/>
    <property type="match status" value="1"/>
</dbReference>
<dbReference type="PRINTS" id="PR00891">
    <property type="entry name" value="RABGDIREP"/>
</dbReference>
<dbReference type="GO" id="GO:0007264">
    <property type="term" value="P:small GTPase-mediated signal transduction"/>
    <property type="evidence" value="ECO:0007669"/>
    <property type="project" value="InterPro"/>
</dbReference>
<reference evidence="3" key="1">
    <citation type="submission" date="2022-10" db="EMBL/GenBank/DDBJ databases">
        <title>Novel sulphate-reducing endosymbionts in the free-living metamonad Anaeramoeba.</title>
        <authorList>
            <person name="Jerlstrom-Hultqvist J."/>
            <person name="Cepicka I."/>
            <person name="Gallot-Lavallee L."/>
            <person name="Salas-Leiva D."/>
            <person name="Curtis B.A."/>
            <person name="Zahonova K."/>
            <person name="Pipaliya S."/>
            <person name="Dacks J."/>
            <person name="Roger A.J."/>
        </authorList>
    </citation>
    <scope>NUCLEOTIDE SEQUENCE</scope>
    <source>
        <strain evidence="3">BMAN</strain>
    </source>
</reference>
<dbReference type="EMBL" id="JAPDFW010000120">
    <property type="protein sequence ID" value="KAJ5068123.1"/>
    <property type="molecule type" value="Genomic_DNA"/>
</dbReference>
<dbReference type="AlphaFoldDB" id="A0A9Q0LAQ4"/>
<dbReference type="Proteomes" id="UP001149090">
    <property type="component" value="Unassembled WGS sequence"/>
</dbReference>
<dbReference type="FunFam" id="1.10.405.10:FF:000011">
    <property type="entry name" value="Rab GDP dissociation inhibitor"/>
    <property type="match status" value="1"/>
</dbReference>
<dbReference type="OMA" id="FETKAKM"/>
<dbReference type="PANTHER" id="PTHR11787:SF8">
    <property type="entry name" value="RAB GDP DISSOCIATION INHIBITOR"/>
    <property type="match status" value="1"/>
</dbReference>